<name>A0A2N5V4B4_9BASI</name>
<dbReference type="Proteomes" id="UP000235392">
    <property type="component" value="Unassembled WGS sequence"/>
</dbReference>
<gene>
    <name evidence="1" type="ORF">PCASD_07126</name>
</gene>
<evidence type="ECO:0000313" key="2">
    <source>
        <dbReference type="Proteomes" id="UP000235392"/>
    </source>
</evidence>
<protein>
    <submittedName>
        <fullName evidence="1">Uncharacterized protein</fullName>
    </submittedName>
</protein>
<dbReference type="AlphaFoldDB" id="A0A2N5V4B4"/>
<evidence type="ECO:0000313" key="1">
    <source>
        <dbReference type="EMBL" id="PLW44840.1"/>
    </source>
</evidence>
<accession>A0A2N5V4B4</accession>
<proteinExistence type="predicted"/>
<dbReference type="EMBL" id="PGCI01000054">
    <property type="protein sequence ID" value="PLW44840.1"/>
    <property type="molecule type" value="Genomic_DNA"/>
</dbReference>
<sequence>MALKNIACQERKMKGPHFTGWQRRCRRQAGTSLSQLAEALFLGKQVPACTCSPKNSFLAGWYKLVPPRQGVLSCRAGQSLYRLAEE</sequence>
<comment type="caution">
    <text evidence="1">The sequence shown here is derived from an EMBL/GenBank/DDBJ whole genome shotgun (WGS) entry which is preliminary data.</text>
</comment>
<organism evidence="1 2">
    <name type="scientific">Puccinia coronata f. sp. avenae</name>
    <dbReference type="NCBI Taxonomy" id="200324"/>
    <lineage>
        <taxon>Eukaryota</taxon>
        <taxon>Fungi</taxon>
        <taxon>Dikarya</taxon>
        <taxon>Basidiomycota</taxon>
        <taxon>Pucciniomycotina</taxon>
        <taxon>Pucciniomycetes</taxon>
        <taxon>Pucciniales</taxon>
        <taxon>Pucciniaceae</taxon>
        <taxon>Puccinia</taxon>
    </lineage>
</organism>
<reference evidence="1 2" key="1">
    <citation type="submission" date="2017-11" db="EMBL/GenBank/DDBJ databases">
        <title>De novo assembly and phasing of dikaryotic genomes from two isolates of Puccinia coronata f. sp. avenae, the causal agent of oat crown rust.</title>
        <authorList>
            <person name="Miller M.E."/>
            <person name="Zhang Y."/>
            <person name="Omidvar V."/>
            <person name="Sperschneider J."/>
            <person name="Schwessinger B."/>
            <person name="Raley C."/>
            <person name="Palmer J.M."/>
            <person name="Garnica D."/>
            <person name="Upadhyaya N."/>
            <person name="Rathjen J."/>
            <person name="Taylor J.M."/>
            <person name="Park R.F."/>
            <person name="Dodds P.N."/>
            <person name="Hirsch C.D."/>
            <person name="Kianian S.F."/>
            <person name="Figueroa M."/>
        </authorList>
    </citation>
    <scope>NUCLEOTIDE SEQUENCE [LARGE SCALE GENOMIC DNA]</scope>
    <source>
        <strain evidence="1">12SD80</strain>
    </source>
</reference>